<dbReference type="Proteomes" id="UP001219355">
    <property type="component" value="Chromosome 2"/>
</dbReference>
<name>A0AAF0DH58_9EURO</name>
<dbReference type="PANTHER" id="PTHR23501">
    <property type="entry name" value="MAJOR FACILITATOR SUPERFAMILY"/>
    <property type="match status" value="1"/>
</dbReference>
<feature type="transmembrane region" description="Helical" evidence="6">
    <location>
        <begin position="277"/>
        <end position="294"/>
    </location>
</feature>
<dbReference type="InterPro" id="IPR011701">
    <property type="entry name" value="MFS"/>
</dbReference>
<feature type="transmembrane region" description="Helical" evidence="6">
    <location>
        <begin position="520"/>
        <end position="539"/>
    </location>
</feature>
<feature type="transmembrane region" description="Helical" evidence="6">
    <location>
        <begin position="350"/>
        <end position="371"/>
    </location>
</feature>
<dbReference type="InterPro" id="IPR020846">
    <property type="entry name" value="MFS_dom"/>
</dbReference>
<comment type="subcellular location">
    <subcellularLocation>
        <location evidence="1">Membrane</location>
        <topology evidence="1">Multi-pass membrane protein</topology>
    </subcellularLocation>
</comment>
<evidence type="ECO:0000259" key="7">
    <source>
        <dbReference type="PROSITE" id="PS50850"/>
    </source>
</evidence>
<dbReference type="Gene3D" id="1.20.1250.20">
    <property type="entry name" value="MFS general substrate transporter like domains"/>
    <property type="match status" value="1"/>
</dbReference>
<evidence type="ECO:0000313" key="8">
    <source>
        <dbReference type="EMBL" id="WEW58148.1"/>
    </source>
</evidence>
<protein>
    <recommendedName>
        <fullName evidence="7">Major facilitator superfamily (MFS) profile domain-containing protein</fullName>
    </recommendedName>
</protein>
<feature type="transmembrane region" description="Helical" evidence="6">
    <location>
        <begin position="248"/>
        <end position="270"/>
    </location>
</feature>
<dbReference type="InterPro" id="IPR036259">
    <property type="entry name" value="MFS_trans_sf"/>
</dbReference>
<dbReference type="PRINTS" id="PR01036">
    <property type="entry name" value="TCRTETB"/>
</dbReference>
<proteinExistence type="predicted"/>
<feature type="transmembrane region" description="Helical" evidence="6">
    <location>
        <begin position="377"/>
        <end position="398"/>
    </location>
</feature>
<dbReference type="Gene3D" id="1.20.1720.10">
    <property type="entry name" value="Multidrug resistance protein D"/>
    <property type="match status" value="1"/>
</dbReference>
<feature type="transmembrane region" description="Helical" evidence="6">
    <location>
        <begin position="410"/>
        <end position="431"/>
    </location>
</feature>
<feature type="transmembrane region" description="Helical" evidence="6">
    <location>
        <begin position="451"/>
        <end position="469"/>
    </location>
</feature>
<dbReference type="EMBL" id="CP120628">
    <property type="protein sequence ID" value="WEW58148.1"/>
    <property type="molecule type" value="Genomic_DNA"/>
</dbReference>
<evidence type="ECO:0000256" key="4">
    <source>
        <dbReference type="ARBA" id="ARBA00023136"/>
    </source>
</evidence>
<dbReference type="SUPFAM" id="SSF103473">
    <property type="entry name" value="MFS general substrate transporter"/>
    <property type="match status" value="1"/>
</dbReference>
<feature type="transmembrane region" description="Helical" evidence="6">
    <location>
        <begin position="53"/>
        <end position="76"/>
    </location>
</feature>
<organism evidence="8 9">
    <name type="scientific">Emydomyces testavorans</name>
    <dbReference type="NCBI Taxonomy" id="2070801"/>
    <lineage>
        <taxon>Eukaryota</taxon>
        <taxon>Fungi</taxon>
        <taxon>Dikarya</taxon>
        <taxon>Ascomycota</taxon>
        <taxon>Pezizomycotina</taxon>
        <taxon>Eurotiomycetes</taxon>
        <taxon>Eurotiomycetidae</taxon>
        <taxon>Onygenales</taxon>
        <taxon>Nannizziopsiaceae</taxon>
        <taxon>Emydomyces</taxon>
    </lineage>
</organism>
<feature type="transmembrane region" description="Helical" evidence="6">
    <location>
        <begin position="120"/>
        <end position="138"/>
    </location>
</feature>
<evidence type="ECO:0000256" key="5">
    <source>
        <dbReference type="SAM" id="MobiDB-lite"/>
    </source>
</evidence>
<evidence type="ECO:0000313" key="9">
    <source>
        <dbReference type="Proteomes" id="UP001219355"/>
    </source>
</evidence>
<feature type="transmembrane region" description="Helical" evidence="6">
    <location>
        <begin position="88"/>
        <end position="108"/>
    </location>
</feature>
<evidence type="ECO:0000256" key="6">
    <source>
        <dbReference type="SAM" id="Phobius"/>
    </source>
</evidence>
<feature type="transmembrane region" description="Helical" evidence="6">
    <location>
        <begin position="208"/>
        <end position="228"/>
    </location>
</feature>
<dbReference type="PANTHER" id="PTHR23501:SF156">
    <property type="entry name" value="TRANSPORTER, PUTATIVE-RELATED"/>
    <property type="match status" value="1"/>
</dbReference>
<feature type="transmembrane region" description="Helical" evidence="6">
    <location>
        <begin position="314"/>
        <end position="338"/>
    </location>
</feature>
<accession>A0AAF0DH58</accession>
<evidence type="ECO:0000256" key="2">
    <source>
        <dbReference type="ARBA" id="ARBA00022692"/>
    </source>
</evidence>
<dbReference type="Pfam" id="PF07690">
    <property type="entry name" value="MFS_1"/>
    <property type="match status" value="1"/>
</dbReference>
<dbReference type="AlphaFoldDB" id="A0AAF0DH58"/>
<dbReference type="GO" id="GO:0022857">
    <property type="term" value="F:transmembrane transporter activity"/>
    <property type="evidence" value="ECO:0007669"/>
    <property type="project" value="InterPro"/>
</dbReference>
<keyword evidence="4 6" id="KW-0472">Membrane</keyword>
<gene>
    <name evidence="8" type="ORF">PRK78_003615</name>
</gene>
<dbReference type="PROSITE" id="PS50850">
    <property type="entry name" value="MFS"/>
    <property type="match status" value="1"/>
</dbReference>
<reference evidence="8" key="1">
    <citation type="submission" date="2023-03" db="EMBL/GenBank/DDBJ databases">
        <title>Emydomyces testavorans Genome Sequence.</title>
        <authorList>
            <person name="Hoyer L."/>
        </authorList>
    </citation>
    <scope>NUCLEOTIDE SEQUENCE</scope>
    <source>
        <strain evidence="8">16-2883</strain>
    </source>
</reference>
<sequence>MVTQSQSSLPIPALQDPQSRGSESALPIISSQFEVSEPLQNTKAEKKGWPFRLAFFALATVAFVSALDATSLSIALPIIARDLKGTTLESFCAGVSFLLTSVLFQPVHTALSDIFGRKQILYLCIVLFGLGSLVIGFSKCMTTLIAGRAIQGTGGGGLEALAEIILTDITTLAERPLYLGILGFVWAGGSAFGPLVGGLFAELASWRWIAWINLPILLFPIVLVPLFLRLKTIPASLGSKFAQVDWVGMALFIPGLTLFALAITWAGSLYKWASAGTLAPLILGVLLLVAFGVYEGYAKTPMIPYWLFATSTRWGALLGAFLHGIILYTVLFYIPIYFEGVLGLEPIPGAVNALPLSVGVSLSAVVAAFAIEYVRRYSWSVWSGWLLATLGMGLFILFNAHTSLAQRLGLQIIGAIGLGILFPALGIPLQAATDEFQAGIAMGTFVFFRQLGAVIGVALGSGIFGNRFAREIAQVNLPAELAGLANGYAAVSLIPTLKSLNLPRIEKLAILDVYVDSTRAVWIAMTVICGIGLATCFAIRELTLERVGTGKQAFQG</sequence>
<feature type="region of interest" description="Disordered" evidence="5">
    <location>
        <begin position="1"/>
        <end position="22"/>
    </location>
</feature>
<keyword evidence="3 6" id="KW-1133">Transmembrane helix</keyword>
<keyword evidence="9" id="KW-1185">Reference proteome</keyword>
<evidence type="ECO:0000256" key="3">
    <source>
        <dbReference type="ARBA" id="ARBA00022989"/>
    </source>
</evidence>
<feature type="domain" description="Major facilitator superfamily (MFS) profile" evidence="7">
    <location>
        <begin position="54"/>
        <end position="498"/>
    </location>
</feature>
<feature type="transmembrane region" description="Helical" evidence="6">
    <location>
        <begin position="177"/>
        <end position="201"/>
    </location>
</feature>
<dbReference type="GO" id="GO:0005886">
    <property type="term" value="C:plasma membrane"/>
    <property type="evidence" value="ECO:0007669"/>
    <property type="project" value="TreeGrafter"/>
</dbReference>
<keyword evidence="2 6" id="KW-0812">Transmembrane</keyword>
<evidence type="ECO:0000256" key="1">
    <source>
        <dbReference type="ARBA" id="ARBA00004141"/>
    </source>
</evidence>